<evidence type="ECO:0000256" key="1">
    <source>
        <dbReference type="ARBA" id="ARBA00022723"/>
    </source>
</evidence>
<name>A0A8T2S499_CERRI</name>
<keyword evidence="1" id="KW-0479">Metal-binding</keyword>
<gene>
    <name evidence="5" type="ORF">KP509_22G022800</name>
</gene>
<dbReference type="OrthoDB" id="688249at2759"/>
<protein>
    <submittedName>
        <fullName evidence="5">Uncharacterized protein</fullName>
    </submittedName>
</protein>
<keyword evidence="2" id="KW-0449">Lipoprotein</keyword>
<dbReference type="InterPro" id="IPR044577">
    <property type="entry name" value="HIPP4/7/8/17/18/19"/>
</dbReference>
<dbReference type="PANTHER" id="PTHR46195:SF2">
    <property type="entry name" value="HEAVY METAL-ASSOCIATED ISOPRENYLATED PLANT PROTEIN 7"/>
    <property type="match status" value="1"/>
</dbReference>
<dbReference type="PANTHER" id="PTHR46195">
    <property type="entry name" value="HEAVY METAL-ASSOCIATED ISOPRENYLATED PLANT PROTEIN 7"/>
    <property type="match status" value="1"/>
</dbReference>
<dbReference type="EMBL" id="CM035427">
    <property type="protein sequence ID" value="KAH7306626.1"/>
    <property type="molecule type" value="Genomic_DNA"/>
</dbReference>
<evidence type="ECO:0000256" key="3">
    <source>
        <dbReference type="ARBA" id="ARBA00024045"/>
    </source>
</evidence>
<evidence type="ECO:0000256" key="2">
    <source>
        <dbReference type="ARBA" id="ARBA00023289"/>
    </source>
</evidence>
<dbReference type="Proteomes" id="UP000825935">
    <property type="component" value="Chromosome 22"/>
</dbReference>
<organism evidence="5 6">
    <name type="scientific">Ceratopteris richardii</name>
    <name type="common">Triangle waterfern</name>
    <dbReference type="NCBI Taxonomy" id="49495"/>
    <lineage>
        <taxon>Eukaryota</taxon>
        <taxon>Viridiplantae</taxon>
        <taxon>Streptophyta</taxon>
        <taxon>Embryophyta</taxon>
        <taxon>Tracheophyta</taxon>
        <taxon>Polypodiopsida</taxon>
        <taxon>Polypodiidae</taxon>
        <taxon>Polypodiales</taxon>
        <taxon>Pteridineae</taxon>
        <taxon>Pteridaceae</taxon>
        <taxon>Parkerioideae</taxon>
        <taxon>Ceratopteris</taxon>
    </lineage>
</organism>
<evidence type="ECO:0000313" key="6">
    <source>
        <dbReference type="Proteomes" id="UP000825935"/>
    </source>
</evidence>
<sequence length="91" mass="10335">MENKSVKIENQTVVIKGWNLDPSKIRSDVSKYTGKHAEIVPVKKDSQEKDNTNKNGVEKEKNAGKKQETQPSDVYHPQYFSDENPNACIVM</sequence>
<comment type="caution">
    <text evidence="5">The sequence shown here is derived from an EMBL/GenBank/DDBJ whole genome shotgun (WGS) entry which is preliminary data.</text>
</comment>
<feature type="compositionally biased region" description="Basic and acidic residues" evidence="4">
    <location>
        <begin position="38"/>
        <end position="68"/>
    </location>
</feature>
<evidence type="ECO:0000256" key="4">
    <source>
        <dbReference type="SAM" id="MobiDB-lite"/>
    </source>
</evidence>
<dbReference type="GO" id="GO:0046872">
    <property type="term" value="F:metal ion binding"/>
    <property type="evidence" value="ECO:0007669"/>
    <property type="project" value="UniProtKB-KW"/>
</dbReference>
<reference evidence="5" key="1">
    <citation type="submission" date="2021-08" db="EMBL/GenBank/DDBJ databases">
        <title>WGS assembly of Ceratopteris richardii.</title>
        <authorList>
            <person name="Marchant D.B."/>
            <person name="Chen G."/>
            <person name="Jenkins J."/>
            <person name="Shu S."/>
            <person name="Leebens-Mack J."/>
            <person name="Grimwood J."/>
            <person name="Schmutz J."/>
            <person name="Soltis P."/>
            <person name="Soltis D."/>
            <person name="Chen Z.-H."/>
        </authorList>
    </citation>
    <scope>NUCLEOTIDE SEQUENCE</scope>
    <source>
        <strain evidence="5">Whitten #5841</strain>
        <tissue evidence="5">Leaf</tissue>
    </source>
</reference>
<dbReference type="AlphaFoldDB" id="A0A8T2S499"/>
<dbReference type="EMBL" id="CM035427">
    <property type="protein sequence ID" value="KAH7306627.1"/>
    <property type="molecule type" value="Genomic_DNA"/>
</dbReference>
<accession>A0A8T2S499</accession>
<feature type="region of interest" description="Disordered" evidence="4">
    <location>
        <begin position="38"/>
        <end position="91"/>
    </location>
</feature>
<dbReference type="EMBL" id="CM035427">
    <property type="protein sequence ID" value="KAH7306628.1"/>
    <property type="molecule type" value="Genomic_DNA"/>
</dbReference>
<evidence type="ECO:0000313" key="5">
    <source>
        <dbReference type="EMBL" id="KAH7306628.1"/>
    </source>
</evidence>
<keyword evidence="2" id="KW-0636">Prenylation</keyword>
<comment type="similarity">
    <text evidence="3">Belongs to the HIPP family.</text>
</comment>
<keyword evidence="6" id="KW-1185">Reference proteome</keyword>
<proteinExistence type="inferred from homology"/>